<accession>A0ABY8XYN6</accession>
<dbReference type="EMBL" id="CP127173">
    <property type="protein sequence ID" value="WIV60734.1"/>
    <property type="molecule type" value="Genomic_DNA"/>
</dbReference>
<reference evidence="2 3" key="1">
    <citation type="submission" date="2023-06" db="EMBL/GenBank/DDBJ databases">
        <authorList>
            <person name="Oyuntsetseg B."/>
            <person name="Kim S.B."/>
        </authorList>
    </citation>
    <scope>NUCLEOTIDE SEQUENCE [LARGE SCALE GENOMIC DNA]</scope>
    <source>
        <strain evidence="2 3">2-2</strain>
    </source>
</reference>
<organism evidence="2 3">
    <name type="scientific">Amycolatopsis nalaikhensis</name>
    <dbReference type="NCBI Taxonomy" id="715472"/>
    <lineage>
        <taxon>Bacteria</taxon>
        <taxon>Bacillati</taxon>
        <taxon>Actinomycetota</taxon>
        <taxon>Actinomycetes</taxon>
        <taxon>Pseudonocardiales</taxon>
        <taxon>Pseudonocardiaceae</taxon>
        <taxon>Amycolatopsis</taxon>
    </lineage>
</organism>
<dbReference type="RefSeq" id="WP_285458343.1">
    <property type="nucleotide sequence ID" value="NZ_CP127173.1"/>
</dbReference>
<keyword evidence="3" id="KW-1185">Reference proteome</keyword>
<proteinExistence type="predicted"/>
<dbReference type="Proteomes" id="UP001227101">
    <property type="component" value="Chromosome"/>
</dbReference>
<evidence type="ECO:0000313" key="2">
    <source>
        <dbReference type="EMBL" id="WIV60734.1"/>
    </source>
</evidence>
<gene>
    <name evidence="2" type="ORF">QP939_20025</name>
</gene>
<sequence>MSDLADSSDATTQSTPGRGMSGRTRIVGSVPFHFADQNIAGPGARRQ</sequence>
<name>A0ABY8XYN6_9PSEU</name>
<evidence type="ECO:0000256" key="1">
    <source>
        <dbReference type="SAM" id="MobiDB-lite"/>
    </source>
</evidence>
<evidence type="ECO:0000313" key="3">
    <source>
        <dbReference type="Proteomes" id="UP001227101"/>
    </source>
</evidence>
<feature type="region of interest" description="Disordered" evidence="1">
    <location>
        <begin position="1"/>
        <end position="29"/>
    </location>
</feature>
<protein>
    <submittedName>
        <fullName evidence="2">Uncharacterized protein</fullName>
    </submittedName>
</protein>